<accession>A0A1B6GS18</accession>
<organism evidence="2">
    <name type="scientific">Cuerna arida</name>
    <dbReference type="NCBI Taxonomy" id="1464854"/>
    <lineage>
        <taxon>Eukaryota</taxon>
        <taxon>Metazoa</taxon>
        <taxon>Ecdysozoa</taxon>
        <taxon>Arthropoda</taxon>
        <taxon>Hexapoda</taxon>
        <taxon>Insecta</taxon>
        <taxon>Pterygota</taxon>
        <taxon>Neoptera</taxon>
        <taxon>Paraneoptera</taxon>
        <taxon>Hemiptera</taxon>
        <taxon>Auchenorrhyncha</taxon>
        <taxon>Membracoidea</taxon>
        <taxon>Cicadellidae</taxon>
        <taxon>Cicadellinae</taxon>
        <taxon>Proconiini</taxon>
        <taxon>Cuerna</taxon>
    </lineage>
</organism>
<feature type="region of interest" description="Disordered" evidence="1">
    <location>
        <begin position="81"/>
        <end position="111"/>
    </location>
</feature>
<feature type="non-terminal residue" evidence="2">
    <location>
        <position position="1"/>
    </location>
</feature>
<evidence type="ECO:0000313" key="2">
    <source>
        <dbReference type="EMBL" id="JAS65226.1"/>
    </source>
</evidence>
<dbReference type="AlphaFoldDB" id="A0A1B6GS18"/>
<feature type="region of interest" description="Disordered" evidence="1">
    <location>
        <begin position="24"/>
        <end position="49"/>
    </location>
</feature>
<dbReference type="EMBL" id="GECZ01004543">
    <property type="protein sequence ID" value="JAS65226.1"/>
    <property type="molecule type" value="Transcribed_RNA"/>
</dbReference>
<evidence type="ECO:0000256" key="1">
    <source>
        <dbReference type="SAM" id="MobiDB-lite"/>
    </source>
</evidence>
<name>A0A1B6GS18_9HEMI</name>
<reference evidence="2" key="1">
    <citation type="submission" date="2015-11" db="EMBL/GenBank/DDBJ databases">
        <title>De novo transcriptome assembly of four potential Pierce s Disease insect vectors from Arizona vineyards.</title>
        <authorList>
            <person name="Tassone E.E."/>
        </authorList>
    </citation>
    <scope>NUCLEOTIDE SEQUENCE</scope>
</reference>
<gene>
    <name evidence="2" type="ORF">g.42228</name>
</gene>
<proteinExistence type="predicted"/>
<protein>
    <submittedName>
        <fullName evidence="2">Uncharacterized protein</fullName>
    </submittedName>
</protein>
<sequence length="111" mass="11825">EKIKRDTAVVPEPEEAWMGKWFPARTQTTTERPKSVVHKISKPTSTVPTSAVPVTAVPMSNELTTVVPVSIVPSTAGHVTAVPTTPVMPEHKIGPSTTPYPTNSAASTVRL</sequence>
<feature type="compositionally biased region" description="Polar residues" evidence="1">
    <location>
        <begin position="95"/>
        <end position="111"/>
    </location>
</feature>